<accession>A0AAI8YXF5</accession>
<protein>
    <recommendedName>
        <fullName evidence="4">Jacalin-type lectin domain-containing protein</fullName>
    </recommendedName>
</protein>
<dbReference type="InterPro" id="IPR021917">
    <property type="entry name" value="Unchr_Zn-peptidase-like"/>
</dbReference>
<reference evidence="2" key="1">
    <citation type="submission" date="2023-11" db="EMBL/GenBank/DDBJ databases">
        <authorList>
            <person name="Alioto T."/>
            <person name="Alioto T."/>
            <person name="Gomez Garrido J."/>
        </authorList>
    </citation>
    <scope>NUCLEOTIDE SEQUENCE</scope>
</reference>
<feature type="compositionally biased region" description="Acidic residues" evidence="1">
    <location>
        <begin position="640"/>
        <end position="649"/>
    </location>
</feature>
<dbReference type="InterPro" id="IPR036404">
    <property type="entry name" value="Jacalin-like_lectin_dom_sf"/>
</dbReference>
<dbReference type="Proteomes" id="UP001296104">
    <property type="component" value="Unassembled WGS sequence"/>
</dbReference>
<dbReference type="Gene3D" id="2.100.10.30">
    <property type="entry name" value="Jacalin-like lectin domain"/>
    <property type="match status" value="1"/>
</dbReference>
<gene>
    <name evidence="2" type="ORF">LECACI_7A003766</name>
</gene>
<name>A0AAI8YXF5_9PEZI</name>
<feature type="region of interest" description="Disordered" evidence="1">
    <location>
        <begin position="628"/>
        <end position="656"/>
    </location>
</feature>
<sequence>MVAKRTASTVFLEAGSANRKVQLQPGSPVMSTLKRCLLVTGECPSFDDSGDDYISVQCTDAFRNTASQNWPVVDSNWKALVLLESGPNDLQFEFHRAGGVSASATLNVIYQPLLQNPPLHLAVLVAKDSPLLIDCPPSKYGAVTSAHSNLDAVIAKFRTAALMWQALTAEDMRKKTLGRRSFRLEEEWSVDTLSLNGSRGTVPGQATPMKSVPKIHIIRTDHTVAELRDPNHLTYSWPRFFGEITNSLSDETIPGDAVGNDNNECNSLARACYIGQGAFLHKVGHAFGADHTTGIMARGYSKFWAHNFLPHAEGDDHDAKWDLQDALRFRCKSHFRLPGDEKIGAEFTHTKLRIEVLPDDNKQDITALRVTSSAGLARVTINSKPYDLMSRGRYTQFNTTDFACYNRTKPLEVSALAMNGKTKLVKDAWKLFASRAWIDIPGSTTKLRKRSIKAACMEGDSFDEENYVRWTVLLRKRGAKGTLIRTSAIDLRVGCTFDRVYVYYPDGSRQNCGPAVRSDGSPHTFGGHAAQKLDIPKKARITKVELGERGGWGGLDRIRMTLSDGQTWGHVNANDDDNGKIEILEPGTDEKIVGFYGTSGKHSFVQEFGIITAPRDFKIPEAIYDMPELQNTGKRVAENNDGDMSDEGSESQSTVS</sequence>
<dbReference type="InterPro" id="IPR053002">
    <property type="entry name" value="Metalloproteinase_M10B"/>
</dbReference>
<evidence type="ECO:0000313" key="2">
    <source>
        <dbReference type="EMBL" id="CAK3980803.1"/>
    </source>
</evidence>
<comment type="caution">
    <text evidence="2">The sequence shown here is derived from an EMBL/GenBank/DDBJ whole genome shotgun (WGS) entry which is preliminary data.</text>
</comment>
<proteinExistence type="predicted"/>
<organism evidence="2 3">
    <name type="scientific">Lecanosticta acicola</name>
    <dbReference type="NCBI Taxonomy" id="111012"/>
    <lineage>
        <taxon>Eukaryota</taxon>
        <taxon>Fungi</taxon>
        <taxon>Dikarya</taxon>
        <taxon>Ascomycota</taxon>
        <taxon>Pezizomycotina</taxon>
        <taxon>Dothideomycetes</taxon>
        <taxon>Dothideomycetidae</taxon>
        <taxon>Mycosphaerellales</taxon>
        <taxon>Mycosphaerellaceae</taxon>
        <taxon>Lecanosticta</taxon>
    </lineage>
</organism>
<dbReference type="AlphaFoldDB" id="A0AAI8YXF5"/>
<keyword evidence="3" id="KW-1185">Reference proteome</keyword>
<evidence type="ECO:0008006" key="4">
    <source>
        <dbReference type="Google" id="ProtNLM"/>
    </source>
</evidence>
<dbReference type="EMBL" id="CAVMBE010000019">
    <property type="protein sequence ID" value="CAK3980803.1"/>
    <property type="molecule type" value="Genomic_DNA"/>
</dbReference>
<evidence type="ECO:0000313" key="3">
    <source>
        <dbReference type="Proteomes" id="UP001296104"/>
    </source>
</evidence>
<dbReference type="PANTHER" id="PTHR21054">
    <property type="entry name" value="ZINC METALLOPROTEINASE-RELATED"/>
    <property type="match status" value="1"/>
</dbReference>
<evidence type="ECO:0000256" key="1">
    <source>
        <dbReference type="SAM" id="MobiDB-lite"/>
    </source>
</evidence>
<dbReference type="PANTHER" id="PTHR21054:SF2">
    <property type="entry name" value="MIP04191P"/>
    <property type="match status" value="1"/>
</dbReference>
<dbReference type="Pfam" id="PF12044">
    <property type="entry name" value="Metallopep"/>
    <property type="match status" value="2"/>
</dbReference>